<organism evidence="7 8">
    <name type="scientific">Okibacterium fritillariae</name>
    <dbReference type="NCBI Taxonomy" id="123320"/>
    <lineage>
        <taxon>Bacteria</taxon>
        <taxon>Bacillati</taxon>
        <taxon>Actinomycetota</taxon>
        <taxon>Actinomycetes</taxon>
        <taxon>Micrococcales</taxon>
        <taxon>Microbacteriaceae</taxon>
        <taxon>Okibacterium</taxon>
    </lineage>
</organism>
<evidence type="ECO:0000256" key="4">
    <source>
        <dbReference type="ARBA" id="ARBA00022912"/>
    </source>
</evidence>
<dbReference type="InterPro" id="IPR023485">
    <property type="entry name" value="Ptyr_pPase"/>
</dbReference>
<dbReference type="EC" id="3.1.3.48" evidence="2"/>
<dbReference type="InterPro" id="IPR036196">
    <property type="entry name" value="Ptyr_pPase_sf"/>
</dbReference>
<dbReference type="EMBL" id="FUZP01000001">
    <property type="protein sequence ID" value="SKC35085.1"/>
    <property type="molecule type" value="Genomic_DNA"/>
</dbReference>
<dbReference type="Pfam" id="PF01451">
    <property type="entry name" value="LMWPc"/>
    <property type="match status" value="1"/>
</dbReference>
<feature type="active site" description="Nucleophile" evidence="5">
    <location>
        <position position="26"/>
    </location>
</feature>
<feature type="active site" evidence="5">
    <location>
        <position position="32"/>
    </location>
</feature>
<proteinExistence type="inferred from homology"/>
<name>A0A1T5I7D3_9MICO</name>
<dbReference type="GO" id="GO:0004725">
    <property type="term" value="F:protein tyrosine phosphatase activity"/>
    <property type="evidence" value="ECO:0007669"/>
    <property type="project" value="UniProtKB-EC"/>
</dbReference>
<evidence type="ECO:0000256" key="5">
    <source>
        <dbReference type="PIRSR" id="PIRSR617867-1"/>
    </source>
</evidence>
<keyword evidence="4" id="KW-0904">Protein phosphatase</keyword>
<keyword evidence="3" id="KW-0378">Hydrolase</keyword>
<evidence type="ECO:0000313" key="8">
    <source>
        <dbReference type="Proteomes" id="UP000190857"/>
    </source>
</evidence>
<accession>A0A1T5I7D3</accession>
<evidence type="ECO:0000256" key="1">
    <source>
        <dbReference type="ARBA" id="ARBA00011063"/>
    </source>
</evidence>
<gene>
    <name evidence="7" type="ORF">SAMN06309945_0009</name>
</gene>
<protein>
    <recommendedName>
        <fullName evidence="2">protein-tyrosine-phosphatase</fullName>
        <ecNumber evidence="2">3.1.3.48</ecNumber>
    </recommendedName>
</protein>
<evidence type="ECO:0000256" key="2">
    <source>
        <dbReference type="ARBA" id="ARBA00013064"/>
    </source>
</evidence>
<feature type="domain" description="Phosphotyrosine protein phosphatase I" evidence="6">
    <location>
        <begin position="20"/>
        <end position="171"/>
    </location>
</feature>
<feature type="active site" description="Proton donor" evidence="5">
    <location>
        <position position="145"/>
    </location>
</feature>
<evidence type="ECO:0000259" key="6">
    <source>
        <dbReference type="SMART" id="SM00226"/>
    </source>
</evidence>
<dbReference type="PANTHER" id="PTHR11717:SF7">
    <property type="entry name" value="LOW MOLECULAR WEIGHT PHOSPHOTYROSINE PROTEIN PHOSPHATASE"/>
    <property type="match status" value="1"/>
</dbReference>
<dbReference type="SMART" id="SM00226">
    <property type="entry name" value="LMWPc"/>
    <property type="match status" value="1"/>
</dbReference>
<dbReference type="InterPro" id="IPR050438">
    <property type="entry name" value="LMW_PTPase"/>
</dbReference>
<dbReference type="PRINTS" id="PR00719">
    <property type="entry name" value="LMWPTPASE"/>
</dbReference>
<keyword evidence="8" id="KW-1185">Reference proteome</keyword>
<dbReference type="STRING" id="123320.SAMN06309945_0009"/>
<dbReference type="Proteomes" id="UP000190857">
    <property type="component" value="Unassembled WGS sequence"/>
</dbReference>
<dbReference type="Gene3D" id="3.40.50.2300">
    <property type="match status" value="1"/>
</dbReference>
<dbReference type="SUPFAM" id="SSF52788">
    <property type="entry name" value="Phosphotyrosine protein phosphatases I"/>
    <property type="match status" value="1"/>
</dbReference>
<evidence type="ECO:0000313" key="7">
    <source>
        <dbReference type="EMBL" id="SKC35085.1"/>
    </source>
</evidence>
<dbReference type="CDD" id="cd16343">
    <property type="entry name" value="LMWPTP"/>
    <property type="match status" value="1"/>
</dbReference>
<sequence>MTGQKADLDAEPPQKEIVPYRVSFVCAGNICRSPMAEVVFRSLVRGARLEEYVVTTSAGTGDWHVGEQADHRTVAALARRGYDGSAHRAKQFDPGEFGKLDLVVALDRSHDRILKAWAPTEGERSKVQMLLSFDSRQAHLTDVPDPYYSDDAMFDQVLGMIEQACKHLFRQLEPAIRQGALR</sequence>
<dbReference type="PANTHER" id="PTHR11717">
    <property type="entry name" value="LOW MOLECULAR WEIGHT PROTEIN TYROSINE PHOSPHATASE"/>
    <property type="match status" value="1"/>
</dbReference>
<dbReference type="AlphaFoldDB" id="A0A1T5I7D3"/>
<evidence type="ECO:0000256" key="3">
    <source>
        <dbReference type="ARBA" id="ARBA00022801"/>
    </source>
</evidence>
<reference evidence="7 8" key="1">
    <citation type="submission" date="2017-02" db="EMBL/GenBank/DDBJ databases">
        <authorList>
            <person name="Peterson S.W."/>
        </authorList>
    </citation>
    <scope>NUCLEOTIDE SEQUENCE [LARGE SCALE GENOMIC DNA]</scope>
    <source>
        <strain evidence="7 8">VKM Ac-2059</strain>
    </source>
</reference>
<dbReference type="InterPro" id="IPR017867">
    <property type="entry name" value="Tyr_phospatase_low_mol_wt"/>
</dbReference>
<comment type="similarity">
    <text evidence="1">Belongs to the low molecular weight phosphotyrosine protein phosphatase family.</text>
</comment>